<organism evidence="2 3">
    <name type="scientific">Streptomyces phaeolivaceus</name>
    <dbReference type="NCBI Taxonomy" id="2653200"/>
    <lineage>
        <taxon>Bacteria</taxon>
        <taxon>Bacillati</taxon>
        <taxon>Actinomycetota</taxon>
        <taxon>Actinomycetes</taxon>
        <taxon>Kitasatosporales</taxon>
        <taxon>Streptomycetaceae</taxon>
        <taxon>Streptomyces</taxon>
    </lineage>
</organism>
<dbReference type="InterPro" id="IPR012340">
    <property type="entry name" value="NA-bd_OB-fold"/>
</dbReference>
<dbReference type="GO" id="GO:0003723">
    <property type="term" value="F:RNA binding"/>
    <property type="evidence" value="ECO:0007669"/>
    <property type="project" value="InterPro"/>
</dbReference>
<dbReference type="Proteomes" id="UP000327294">
    <property type="component" value="Chromosome"/>
</dbReference>
<dbReference type="GO" id="GO:0000175">
    <property type="term" value="F:3'-5'-RNA exonuclease activity"/>
    <property type="evidence" value="ECO:0007669"/>
    <property type="project" value="TreeGrafter"/>
</dbReference>
<dbReference type="SMART" id="SM00955">
    <property type="entry name" value="RNB"/>
    <property type="match status" value="1"/>
</dbReference>
<dbReference type="GO" id="GO:0000932">
    <property type="term" value="C:P-body"/>
    <property type="evidence" value="ECO:0007669"/>
    <property type="project" value="TreeGrafter"/>
</dbReference>
<keyword evidence="3" id="KW-1185">Reference proteome</keyword>
<dbReference type="GO" id="GO:0006402">
    <property type="term" value="P:mRNA catabolic process"/>
    <property type="evidence" value="ECO:0007669"/>
    <property type="project" value="TreeGrafter"/>
</dbReference>
<dbReference type="AlphaFoldDB" id="A0A5P8K1B8"/>
<dbReference type="InterPro" id="IPR001900">
    <property type="entry name" value="RNase_II/R"/>
</dbReference>
<gene>
    <name evidence="2" type="ORF">F9278_12090</name>
</gene>
<dbReference type="PANTHER" id="PTHR23355:SF42">
    <property type="entry name" value="RIBONUCLEASE II, CHLOROPLASTIC_MITOCHONDRIAL"/>
    <property type="match status" value="1"/>
</dbReference>
<protein>
    <submittedName>
        <fullName evidence="2">RNB domain-containing ribonuclease</fullName>
    </submittedName>
</protein>
<dbReference type="Pfam" id="PF00773">
    <property type="entry name" value="RNB"/>
    <property type="match status" value="1"/>
</dbReference>
<evidence type="ECO:0000313" key="3">
    <source>
        <dbReference type="Proteomes" id="UP000327294"/>
    </source>
</evidence>
<dbReference type="RefSeq" id="WP_152168328.1">
    <property type="nucleotide sequence ID" value="NZ_CP045096.1"/>
</dbReference>
<dbReference type="EMBL" id="CP045096">
    <property type="protein sequence ID" value="QFQ96836.1"/>
    <property type="molecule type" value="Genomic_DNA"/>
</dbReference>
<evidence type="ECO:0000313" key="2">
    <source>
        <dbReference type="EMBL" id="QFQ96836.1"/>
    </source>
</evidence>
<reference evidence="2 3" key="1">
    <citation type="submission" date="2019-10" db="EMBL/GenBank/DDBJ databases">
        <title>Streptomyces sp. strain GY16 isolated from leaves of Broussonetia papyrifera.</title>
        <authorList>
            <person name="Mo P."/>
        </authorList>
    </citation>
    <scope>NUCLEOTIDE SEQUENCE [LARGE SCALE GENOMIC DNA]</scope>
    <source>
        <strain evidence="2 3">GY16</strain>
    </source>
</reference>
<dbReference type="SUPFAM" id="SSF50249">
    <property type="entry name" value="Nucleic acid-binding proteins"/>
    <property type="match status" value="1"/>
</dbReference>
<feature type="domain" description="RNB" evidence="1">
    <location>
        <begin position="52"/>
        <end position="386"/>
    </location>
</feature>
<dbReference type="Pfam" id="PF18614">
    <property type="entry name" value="RNase_II_C_S1"/>
    <property type="match status" value="1"/>
</dbReference>
<dbReference type="InterPro" id="IPR040596">
    <property type="entry name" value="RNase_II_C_S1"/>
</dbReference>
<name>A0A5P8K1B8_9ACTN</name>
<proteinExistence type="predicted"/>
<accession>A0A5P8K1B8</accession>
<dbReference type="KEGG" id="sphv:F9278_12090"/>
<evidence type="ECO:0000259" key="1">
    <source>
        <dbReference type="SMART" id="SM00955"/>
    </source>
</evidence>
<sequence>MPRRHLHVTGAAEAPLRAALRALRTELAVPDAFPLQVLVEAEHAAKAPRLPSYDATDLPLFTIDPPTSTDLDQAMHLSRRPGSGSASGAGPGGYRVRYAIADVAAFVTPGSALDAEAHRRVSTLYFPDGKVPLHPACLSEGAASLLPAHTCPAVLWTLDLDADGRTESVDVRRALVRSRAKLNYAGVQKEIDAGTAEEPLALLKEIGQLRERLEVERGGISLTIPEQEITEHADGETGGGTYELTYRAPLPADGWNAQISLLTGMAAADLMLAHGNGVLRTLPAAPDGAVGRLRRTAEALRIDWPHHVSYARLIRSLDPHDPRHAAFLQECTTLLRGAHYTPFRDGDLPTITTHSAVAAPYTHCTAPLRRLVDRYASEICLAAVAGTPTPDWVLAAFDTLPDEMTEGGRRAGRVERECVDLVEAALLRDRVGEVFEGFVVDVEDVEDVEDANEDQPVTGTVQLESPAVVGRVTGTPGTPLPLGERLRVRLTQSEPGAAKVRFVPVVPVDPVDPA</sequence>
<dbReference type="InterPro" id="IPR050180">
    <property type="entry name" value="RNR_Ribonuclease"/>
</dbReference>
<dbReference type="PANTHER" id="PTHR23355">
    <property type="entry name" value="RIBONUCLEASE"/>
    <property type="match status" value="1"/>
</dbReference>